<feature type="region of interest" description="Disordered" evidence="1">
    <location>
        <begin position="291"/>
        <end position="311"/>
    </location>
</feature>
<dbReference type="EMBL" id="OW240923">
    <property type="protein sequence ID" value="CAH2326103.1"/>
    <property type="molecule type" value="Genomic_DNA"/>
</dbReference>
<evidence type="ECO:0000313" key="3">
    <source>
        <dbReference type="Proteomes" id="UP001295444"/>
    </source>
</evidence>
<feature type="compositionally biased region" description="Polar residues" evidence="1">
    <location>
        <begin position="361"/>
        <end position="375"/>
    </location>
</feature>
<feature type="compositionally biased region" description="Polar residues" evidence="1">
    <location>
        <begin position="302"/>
        <end position="311"/>
    </location>
</feature>
<feature type="compositionally biased region" description="Basic and acidic residues" evidence="1">
    <location>
        <begin position="323"/>
        <end position="332"/>
    </location>
</feature>
<evidence type="ECO:0008006" key="4">
    <source>
        <dbReference type="Google" id="ProtNLM"/>
    </source>
</evidence>
<dbReference type="InterPro" id="IPR031650">
    <property type="entry name" value="CCDC73"/>
</dbReference>
<gene>
    <name evidence="2" type="ORF">PECUL_23A055238</name>
</gene>
<feature type="compositionally biased region" description="Basic and acidic residues" evidence="1">
    <location>
        <begin position="343"/>
        <end position="360"/>
    </location>
</feature>
<accession>A0AAD1WX70</accession>
<organism evidence="2 3">
    <name type="scientific">Pelobates cultripes</name>
    <name type="common">Western spadefoot toad</name>
    <dbReference type="NCBI Taxonomy" id="61616"/>
    <lineage>
        <taxon>Eukaryota</taxon>
        <taxon>Metazoa</taxon>
        <taxon>Chordata</taxon>
        <taxon>Craniata</taxon>
        <taxon>Vertebrata</taxon>
        <taxon>Euteleostomi</taxon>
        <taxon>Amphibia</taxon>
        <taxon>Batrachia</taxon>
        <taxon>Anura</taxon>
        <taxon>Pelobatoidea</taxon>
        <taxon>Pelobatidae</taxon>
        <taxon>Pelobates</taxon>
    </lineage>
</organism>
<sequence>MMSQKRASEDKARLIQKDLEVKELKETFQMTLERDNELQRAKATENEEKFLALQNEHKNTLRMWKNQVKVNEHVEDVDDKQAHMEVSHLDETRLENSSVNDCSTSTIIMQKNSEEILRNNINKKKGSDDSPGLQNVYGCKDQNNGSIFNTGNILCVQENVKCIEDISMNRICLNKEGAQEVIDSVTYIQEEKSIVDLDSMILDLNTPQPISSEGTNLQGDTSHLKSVAATSKHIYTVSDKTCATQTDKGALVKEYCNQESLGFPEFSDSLEPEIVSSKMRSTIESFSVSVVSSENEHHSPHQRQSIADLNTYPSYDYSEQFKAKQMQLRDKTQMSSEMQNETDFGHKDKSNNCLERKHTSNSDSNPSMHSDTSGSLIGPEEESSNQQNKSSILPLFINNSKTCEEWQENIHLHVTTDSQTESQSSQKNGNVGNTDLPARNILHTDSKMSQDVNMVSSTNSPVKLANELENGNKDGSCLEKENQKPISCKEREWKYGGNLEQLARNKTTFTSNCNTEHAPVKISAYSDLAKLKELSSLNKINTQTVNNLKLFPRRETPSHMAVPTPILPKMLCQNVPKTELVTDKLIKPWHVYSILYSISPQNLSYAI</sequence>
<feature type="compositionally biased region" description="Low complexity" evidence="1">
    <location>
        <begin position="416"/>
        <end position="426"/>
    </location>
</feature>
<evidence type="ECO:0000313" key="2">
    <source>
        <dbReference type="EMBL" id="CAH2326103.1"/>
    </source>
</evidence>
<feature type="compositionally biased region" description="Polar residues" evidence="1">
    <location>
        <begin position="333"/>
        <end position="342"/>
    </location>
</feature>
<protein>
    <recommendedName>
        <fullName evidence="4">Coiled-coil domain-containing protein 73</fullName>
    </recommendedName>
</protein>
<keyword evidence="3" id="KW-1185">Reference proteome</keyword>
<dbReference type="AlphaFoldDB" id="A0AAD1WX70"/>
<reference evidence="2" key="1">
    <citation type="submission" date="2022-03" db="EMBL/GenBank/DDBJ databases">
        <authorList>
            <person name="Alioto T."/>
            <person name="Alioto T."/>
            <person name="Gomez Garrido J."/>
        </authorList>
    </citation>
    <scope>NUCLEOTIDE SEQUENCE</scope>
</reference>
<name>A0AAD1WX70_PELCU</name>
<feature type="region of interest" description="Disordered" evidence="1">
    <location>
        <begin position="323"/>
        <end position="389"/>
    </location>
</feature>
<dbReference type="Pfam" id="PF15818">
    <property type="entry name" value="CCDC73"/>
    <property type="match status" value="1"/>
</dbReference>
<proteinExistence type="predicted"/>
<dbReference type="Proteomes" id="UP001295444">
    <property type="component" value="Chromosome 12"/>
</dbReference>
<feature type="region of interest" description="Disordered" evidence="1">
    <location>
        <begin position="416"/>
        <end position="438"/>
    </location>
</feature>
<evidence type="ECO:0000256" key="1">
    <source>
        <dbReference type="SAM" id="MobiDB-lite"/>
    </source>
</evidence>